<dbReference type="PANTHER" id="PTHR24215:SF35">
    <property type="entry name" value="MUSCLE LIM PROTEIN MLP84B"/>
    <property type="match status" value="1"/>
</dbReference>
<evidence type="ECO:0000256" key="6">
    <source>
        <dbReference type="ARBA" id="ARBA00023242"/>
    </source>
</evidence>
<dbReference type="InterPro" id="IPR001781">
    <property type="entry name" value="Znf_LIM"/>
</dbReference>
<dbReference type="GO" id="GO:0030018">
    <property type="term" value="C:Z disc"/>
    <property type="evidence" value="ECO:0007669"/>
    <property type="project" value="TreeGrafter"/>
</dbReference>
<dbReference type="AlphaFoldDB" id="A0A3Q0KRI7"/>
<dbReference type="GO" id="GO:0060537">
    <property type="term" value="P:muscle tissue development"/>
    <property type="evidence" value="ECO:0007669"/>
    <property type="project" value="TreeGrafter"/>
</dbReference>
<dbReference type="Gene3D" id="2.10.110.10">
    <property type="entry name" value="Cysteine Rich Protein"/>
    <property type="match status" value="2"/>
</dbReference>
<evidence type="ECO:0000256" key="3">
    <source>
        <dbReference type="ARBA" id="ARBA00022737"/>
    </source>
</evidence>
<dbReference type="GO" id="GO:0005634">
    <property type="term" value="C:nucleus"/>
    <property type="evidence" value="ECO:0007669"/>
    <property type="project" value="UniProtKB-SubCell"/>
</dbReference>
<dbReference type="PANTHER" id="PTHR24215">
    <property type="entry name" value="RHO-GTPASE-ACTIVATING PROTEIN LRG1"/>
    <property type="match status" value="1"/>
</dbReference>
<dbReference type="WBParaSite" id="Smp_162180.1">
    <property type="protein sequence ID" value="Smp_162180.1"/>
    <property type="gene ID" value="Smp_162180"/>
</dbReference>
<comment type="subcellular location">
    <subcellularLocation>
        <location evidence="1">Nucleus</location>
    </subcellularLocation>
</comment>
<evidence type="ECO:0000256" key="5">
    <source>
        <dbReference type="ARBA" id="ARBA00023038"/>
    </source>
</evidence>
<proteinExistence type="predicted"/>
<dbReference type="SUPFAM" id="SSF57716">
    <property type="entry name" value="Glucocorticoid receptor-like (DNA-binding domain)"/>
    <property type="match status" value="4"/>
</dbReference>
<feature type="domain" description="LIM zinc-binding" evidence="8">
    <location>
        <begin position="142"/>
        <end position="202"/>
    </location>
</feature>
<dbReference type="Pfam" id="PF00412">
    <property type="entry name" value="LIM"/>
    <property type="match status" value="2"/>
</dbReference>
<evidence type="ECO:0000256" key="7">
    <source>
        <dbReference type="PROSITE-ProRule" id="PRU00125"/>
    </source>
</evidence>
<feature type="domain" description="LIM zinc-binding" evidence="8">
    <location>
        <begin position="9"/>
        <end position="69"/>
    </location>
</feature>
<dbReference type="GO" id="GO:0046872">
    <property type="term" value="F:metal ion binding"/>
    <property type="evidence" value="ECO:0007669"/>
    <property type="project" value="UniProtKB-KW"/>
</dbReference>
<dbReference type="CDD" id="cd09326">
    <property type="entry name" value="LIM_CRP_like"/>
    <property type="match status" value="1"/>
</dbReference>
<dbReference type="SMART" id="SM00132">
    <property type="entry name" value="LIM"/>
    <property type="match status" value="2"/>
</dbReference>
<protein>
    <submittedName>
        <fullName evidence="10">Putative crp3/crip3</fullName>
    </submittedName>
</protein>
<evidence type="ECO:0000313" key="9">
    <source>
        <dbReference type="Proteomes" id="UP000008854"/>
    </source>
</evidence>
<dbReference type="PROSITE" id="PS00478">
    <property type="entry name" value="LIM_DOMAIN_1"/>
    <property type="match status" value="2"/>
</dbReference>
<dbReference type="InParanoid" id="A0A3Q0KRI7"/>
<reference evidence="9" key="1">
    <citation type="journal article" date="2012" name="PLoS Negl. Trop. Dis.">
        <title>A systematically improved high quality genome and transcriptome of the human blood fluke Schistosoma mansoni.</title>
        <authorList>
            <person name="Protasio A.V."/>
            <person name="Tsai I.J."/>
            <person name="Babbage A."/>
            <person name="Nichol S."/>
            <person name="Hunt M."/>
            <person name="Aslett M.A."/>
            <person name="De Silva N."/>
            <person name="Velarde G.S."/>
            <person name="Anderson T.J."/>
            <person name="Clark R.C."/>
            <person name="Davidson C."/>
            <person name="Dillon G.P."/>
            <person name="Holroyd N.E."/>
            <person name="LoVerde P.T."/>
            <person name="Lloyd C."/>
            <person name="McQuillan J."/>
            <person name="Oliveira G."/>
            <person name="Otto T.D."/>
            <person name="Parker-Manuel S.J."/>
            <person name="Quail M.A."/>
            <person name="Wilson R.A."/>
            <person name="Zerlotini A."/>
            <person name="Dunne D.W."/>
            <person name="Berriman M."/>
        </authorList>
    </citation>
    <scope>NUCLEOTIDE SEQUENCE [LARGE SCALE GENOMIC DNA]</scope>
    <source>
        <strain evidence="9">Puerto Rican</strain>
    </source>
</reference>
<reference evidence="10" key="2">
    <citation type="submission" date="2018-12" db="UniProtKB">
        <authorList>
            <consortium name="WormBaseParasite"/>
        </authorList>
    </citation>
    <scope>IDENTIFICATION</scope>
    <source>
        <strain evidence="10">Puerto Rican</strain>
    </source>
</reference>
<keyword evidence="9" id="KW-1185">Reference proteome</keyword>
<keyword evidence="3" id="KW-0677">Repeat</keyword>
<accession>A0A3Q0KRI7</accession>
<dbReference type="PROSITE" id="PS50023">
    <property type="entry name" value="LIM_DOMAIN_2"/>
    <property type="match status" value="2"/>
</dbReference>
<organism evidence="9 10">
    <name type="scientific">Schistosoma mansoni</name>
    <name type="common">Blood fluke</name>
    <dbReference type="NCBI Taxonomy" id="6183"/>
    <lineage>
        <taxon>Eukaryota</taxon>
        <taxon>Metazoa</taxon>
        <taxon>Spiralia</taxon>
        <taxon>Lophotrochozoa</taxon>
        <taxon>Platyhelminthes</taxon>
        <taxon>Trematoda</taxon>
        <taxon>Digenea</taxon>
        <taxon>Strigeidida</taxon>
        <taxon>Schistosomatoidea</taxon>
        <taxon>Schistosomatidae</taxon>
        <taxon>Schistosoma</taxon>
    </lineage>
</organism>
<evidence type="ECO:0000256" key="4">
    <source>
        <dbReference type="ARBA" id="ARBA00022833"/>
    </source>
</evidence>
<sequence>MMKNRFEPVACPVCSKNVYFAEEIRAMGRAFHKQCFKCCQCSKALDSFTANDHKGSLYCKSCYAKNYGPNSYGFSTNGTLMRSIYDLRDCTKMNGYSHFHSPIISQSQNYQSQDRLNNLENNGNYIPRTNRTRWPSGNYGLNRCANCPDIVYANERIDAVGKVFHRLCFKCTDCQRLLDRGTACDHNREVFCHNCYIKNFGPKGIKAGTNLHCA</sequence>
<dbReference type="FunFam" id="2.10.110.10:FF:000001">
    <property type="entry name" value="Cysteine and glycine-rich protein 1"/>
    <property type="match status" value="2"/>
</dbReference>
<evidence type="ECO:0000259" key="8">
    <source>
        <dbReference type="PROSITE" id="PS50023"/>
    </source>
</evidence>
<keyword evidence="5 7" id="KW-0440">LIM domain</keyword>
<evidence type="ECO:0000256" key="1">
    <source>
        <dbReference type="ARBA" id="ARBA00004123"/>
    </source>
</evidence>
<dbReference type="GO" id="GO:0042805">
    <property type="term" value="F:actinin binding"/>
    <property type="evidence" value="ECO:0007669"/>
    <property type="project" value="TreeGrafter"/>
</dbReference>
<evidence type="ECO:0000256" key="2">
    <source>
        <dbReference type="ARBA" id="ARBA00022723"/>
    </source>
</evidence>
<keyword evidence="2 7" id="KW-0479">Metal-binding</keyword>
<dbReference type="Proteomes" id="UP000008854">
    <property type="component" value="Unassembled WGS sequence"/>
</dbReference>
<dbReference type="GO" id="GO:0045214">
    <property type="term" value="P:sarcomere organization"/>
    <property type="evidence" value="ECO:0007669"/>
    <property type="project" value="TreeGrafter"/>
</dbReference>
<evidence type="ECO:0000313" key="10">
    <source>
        <dbReference type="WBParaSite" id="Smp_162180.1"/>
    </source>
</evidence>
<keyword evidence="4 7" id="KW-0862">Zinc</keyword>
<name>A0A3Q0KRI7_SCHMA</name>
<dbReference type="GO" id="GO:0008307">
    <property type="term" value="F:structural constituent of muscle"/>
    <property type="evidence" value="ECO:0007669"/>
    <property type="project" value="TreeGrafter"/>
</dbReference>
<keyword evidence="6" id="KW-0539">Nucleus</keyword>